<proteinExistence type="inferred from homology"/>
<dbReference type="SUPFAM" id="SSF116734">
    <property type="entry name" value="DNA methylase specificity domain"/>
    <property type="match status" value="1"/>
</dbReference>
<evidence type="ECO:0000313" key="6">
    <source>
        <dbReference type="Proteomes" id="UP000627781"/>
    </source>
</evidence>
<dbReference type="Proteomes" id="UP000627781">
    <property type="component" value="Unassembled WGS sequence"/>
</dbReference>
<evidence type="ECO:0000259" key="4">
    <source>
        <dbReference type="Pfam" id="PF01420"/>
    </source>
</evidence>
<evidence type="ECO:0000256" key="2">
    <source>
        <dbReference type="ARBA" id="ARBA00022747"/>
    </source>
</evidence>
<dbReference type="InterPro" id="IPR000055">
    <property type="entry name" value="Restrct_endonuc_typeI_TRD"/>
</dbReference>
<keyword evidence="5" id="KW-0378">Hydrolase</keyword>
<dbReference type="EMBL" id="JACSRA010000034">
    <property type="protein sequence ID" value="MBD7913048.1"/>
    <property type="molecule type" value="Genomic_DNA"/>
</dbReference>
<evidence type="ECO:0000256" key="1">
    <source>
        <dbReference type="ARBA" id="ARBA00010923"/>
    </source>
</evidence>
<comment type="similarity">
    <text evidence="1">Belongs to the type-I restriction system S methylase family.</text>
</comment>
<keyword evidence="3" id="KW-0238">DNA-binding</keyword>
<keyword evidence="5" id="KW-0255">Endonuclease</keyword>
<name>A0ABR8PXZ7_9CLOT</name>
<dbReference type="Gene3D" id="3.90.220.20">
    <property type="entry name" value="DNA methylase specificity domains"/>
    <property type="match status" value="2"/>
</dbReference>
<protein>
    <submittedName>
        <fullName evidence="5">Restriction endonuclease subunit S</fullName>
    </submittedName>
</protein>
<keyword evidence="2" id="KW-0680">Restriction system</keyword>
<dbReference type="GO" id="GO:0004519">
    <property type="term" value="F:endonuclease activity"/>
    <property type="evidence" value="ECO:0007669"/>
    <property type="project" value="UniProtKB-KW"/>
</dbReference>
<keyword evidence="6" id="KW-1185">Reference proteome</keyword>
<comment type="caution">
    <text evidence="5">The sequence shown here is derived from an EMBL/GenBank/DDBJ whole genome shotgun (WGS) entry which is preliminary data.</text>
</comment>
<dbReference type="Pfam" id="PF01420">
    <property type="entry name" value="Methylase_S"/>
    <property type="match status" value="1"/>
</dbReference>
<organism evidence="5 6">
    <name type="scientific">Clostridium cibarium</name>
    <dbReference type="NCBI Taxonomy" id="2762247"/>
    <lineage>
        <taxon>Bacteria</taxon>
        <taxon>Bacillati</taxon>
        <taxon>Bacillota</taxon>
        <taxon>Clostridia</taxon>
        <taxon>Eubacteriales</taxon>
        <taxon>Clostridiaceae</taxon>
        <taxon>Clostridium</taxon>
    </lineage>
</organism>
<keyword evidence="5" id="KW-0540">Nuclease</keyword>
<dbReference type="RefSeq" id="WP_191769947.1">
    <property type="nucleotide sequence ID" value="NZ_JACSRA010000034.1"/>
</dbReference>
<dbReference type="InterPro" id="IPR044946">
    <property type="entry name" value="Restrct_endonuc_typeI_TRD_sf"/>
</dbReference>
<reference evidence="5 6" key="1">
    <citation type="submission" date="2020-08" db="EMBL/GenBank/DDBJ databases">
        <title>A Genomic Blueprint of the Chicken Gut Microbiome.</title>
        <authorList>
            <person name="Gilroy R."/>
            <person name="Ravi A."/>
            <person name="Getino M."/>
            <person name="Pursley I."/>
            <person name="Horton D.L."/>
            <person name="Alikhan N.-F."/>
            <person name="Baker D."/>
            <person name="Gharbi K."/>
            <person name="Hall N."/>
            <person name="Watson M."/>
            <person name="Adriaenssens E.M."/>
            <person name="Foster-Nyarko E."/>
            <person name="Jarju S."/>
            <person name="Secka A."/>
            <person name="Antonio M."/>
            <person name="Oren A."/>
            <person name="Chaudhuri R."/>
            <person name="La Ragione R.M."/>
            <person name="Hildebrand F."/>
            <person name="Pallen M.J."/>
        </authorList>
    </citation>
    <scope>NUCLEOTIDE SEQUENCE [LARGE SCALE GENOMIC DNA]</scope>
    <source>
        <strain evidence="5 6">Sa3CVN1</strain>
    </source>
</reference>
<sequence length="366" mass="42131">MSEKIEKRLDEICDFISENHMYTKAYINEHRGKYPVYSATIGQPFGYIETYDFENIDVLVVVNYGGSGNTYIIHDQRFSIGRNICGLSIKEEYKDMLSLEYIKMVATPILINRAKGEKQKNLNQKMVKETVINIPILEGGIFDINIQVSLSETYNNIENQKKVLLGKVEMLKNTRIEINDQEDIQFENVKITKLFTPKGGSMKYSKKWCKEHEGNYAIYSGSTADIFAYVDQVQYNGDYLTWVIDGLAGYIMKLSGKFDITCHRGILIPTEDCKNIDLDYVKRVIEPVFRKRIRGRIGINGKNKYTALKPTHIQKYDDTIPIPIKPDGTYDLAKQKELAKQYTILEQIKDNICKKVFELTSITVEA</sequence>
<evidence type="ECO:0000313" key="5">
    <source>
        <dbReference type="EMBL" id="MBD7913048.1"/>
    </source>
</evidence>
<feature type="domain" description="Type I restriction modification DNA specificity" evidence="4">
    <location>
        <begin position="6"/>
        <end position="161"/>
    </location>
</feature>
<gene>
    <name evidence="5" type="ORF">H9661_16975</name>
</gene>
<accession>A0ABR8PXZ7</accession>
<evidence type="ECO:0000256" key="3">
    <source>
        <dbReference type="ARBA" id="ARBA00023125"/>
    </source>
</evidence>